<evidence type="ECO:0000256" key="1">
    <source>
        <dbReference type="ARBA" id="ARBA00022723"/>
    </source>
</evidence>
<feature type="region of interest" description="Disordered" evidence="3">
    <location>
        <begin position="463"/>
        <end position="492"/>
    </location>
</feature>
<dbReference type="EMBL" id="JAXOJX010000012">
    <property type="protein sequence ID" value="MDZ5456844.1"/>
    <property type="molecule type" value="Genomic_DNA"/>
</dbReference>
<sequence>MKNQPNVLFVMMDQWPGKLLRAAGHPAILTPTLDHLARLGTRFPRAYSECPICIPARRTVMTGTSPQTHGDREFKPAQEMPALPSVAQCFRDGGYQAYAVGKMHVYPQRDRIGFDDILLAEEGRPQLGAVDDYDMYLAEQGVAGTQFLHGMNNNDYLFRPWHLPEQMHVTNWTTREAARMIKRRDPRRPAFWHVSYTHPHPPLVPLAAYMDMYELAHVDLPQKAQWADGALPAALQATRAHWPTQFRDHELQAIRRAFYALCTHIDHQLRVLIGTLREEQLLDNTVILICSDHGDMLGDFGLWAKRVFYEGSAQIPMLLVGTAGDPRVAANHVDHRLVGLQDVMPTLLSLAGLPVPSTVDGIPMVGEQQRQTLYGECKENELATRMAHDGRHKLIWYPAGNHLQLFDLQEDPAETVNLAGVAGYRDIQQRLEQVFVENAWGIDREWIAGDRLVGFPAESKVRKGDRHFGGQRGMHYPLPPLDDPTRTVGSPG</sequence>
<dbReference type="PANTHER" id="PTHR45953:SF1">
    <property type="entry name" value="IDURONATE 2-SULFATASE"/>
    <property type="match status" value="1"/>
</dbReference>
<evidence type="ECO:0000313" key="6">
    <source>
        <dbReference type="Proteomes" id="UP001293718"/>
    </source>
</evidence>
<dbReference type="SUPFAM" id="SSF53649">
    <property type="entry name" value="Alkaline phosphatase-like"/>
    <property type="match status" value="1"/>
</dbReference>
<reference evidence="5 6" key="1">
    <citation type="submission" date="2023-11" db="EMBL/GenBank/DDBJ databases">
        <title>Draft genome of Azohydromonas lata strain H1 (DSM1123), a polyhydroxyalkanoate producer.</title>
        <authorList>
            <person name="Traversa D."/>
            <person name="D'Addabbo P."/>
            <person name="Pazzani C."/>
            <person name="Manzari C."/>
            <person name="Chiara M."/>
            <person name="Scrascia M."/>
        </authorList>
    </citation>
    <scope>NUCLEOTIDE SEQUENCE [LARGE SCALE GENOMIC DNA]</scope>
    <source>
        <strain evidence="5 6">H1</strain>
    </source>
</reference>
<proteinExistence type="predicted"/>
<dbReference type="PANTHER" id="PTHR45953">
    <property type="entry name" value="IDURONATE 2-SULFATASE"/>
    <property type="match status" value="1"/>
</dbReference>
<dbReference type="InterPro" id="IPR017850">
    <property type="entry name" value="Alkaline_phosphatase_core_sf"/>
</dbReference>
<keyword evidence="2" id="KW-0378">Hydrolase</keyword>
<keyword evidence="6" id="KW-1185">Reference proteome</keyword>
<dbReference type="Gene3D" id="3.40.720.10">
    <property type="entry name" value="Alkaline Phosphatase, subunit A"/>
    <property type="match status" value="1"/>
</dbReference>
<dbReference type="RefSeq" id="WP_322465281.1">
    <property type="nucleotide sequence ID" value="NZ_JAXOJX010000012.1"/>
</dbReference>
<evidence type="ECO:0000313" key="5">
    <source>
        <dbReference type="EMBL" id="MDZ5456844.1"/>
    </source>
</evidence>
<name>A0ABU5ICM7_9BURK</name>
<protein>
    <submittedName>
        <fullName evidence="5">Sulfatase-like hydrolase/transferase</fullName>
    </submittedName>
</protein>
<keyword evidence="1" id="KW-0479">Metal-binding</keyword>
<evidence type="ECO:0000256" key="2">
    <source>
        <dbReference type="ARBA" id="ARBA00022801"/>
    </source>
</evidence>
<comment type="caution">
    <text evidence="5">The sequence shown here is derived from an EMBL/GenBank/DDBJ whole genome shotgun (WGS) entry which is preliminary data.</text>
</comment>
<organism evidence="5 6">
    <name type="scientific">Azohydromonas lata</name>
    <dbReference type="NCBI Taxonomy" id="45677"/>
    <lineage>
        <taxon>Bacteria</taxon>
        <taxon>Pseudomonadati</taxon>
        <taxon>Pseudomonadota</taxon>
        <taxon>Betaproteobacteria</taxon>
        <taxon>Burkholderiales</taxon>
        <taxon>Sphaerotilaceae</taxon>
        <taxon>Azohydromonas</taxon>
    </lineage>
</organism>
<dbReference type="InterPro" id="IPR000917">
    <property type="entry name" value="Sulfatase_N"/>
</dbReference>
<accession>A0ABU5ICM7</accession>
<dbReference type="Proteomes" id="UP001293718">
    <property type="component" value="Unassembled WGS sequence"/>
</dbReference>
<dbReference type="Pfam" id="PF00884">
    <property type="entry name" value="Sulfatase"/>
    <property type="match status" value="1"/>
</dbReference>
<evidence type="ECO:0000259" key="4">
    <source>
        <dbReference type="Pfam" id="PF00884"/>
    </source>
</evidence>
<evidence type="ECO:0000256" key="3">
    <source>
        <dbReference type="SAM" id="MobiDB-lite"/>
    </source>
</evidence>
<gene>
    <name evidence="5" type="ORF">SM757_09700</name>
</gene>
<feature type="domain" description="Sulfatase N-terminal" evidence="4">
    <location>
        <begin position="5"/>
        <end position="352"/>
    </location>
</feature>